<dbReference type="GO" id="GO:0016272">
    <property type="term" value="C:prefoldin complex"/>
    <property type="evidence" value="ECO:0007669"/>
    <property type="project" value="InterPro"/>
</dbReference>
<evidence type="ECO:0000313" key="5">
    <source>
        <dbReference type="Proteomes" id="UP001369815"/>
    </source>
</evidence>
<evidence type="ECO:0008006" key="6">
    <source>
        <dbReference type="Google" id="ProtNLM"/>
    </source>
</evidence>
<dbReference type="Proteomes" id="UP001369815">
    <property type="component" value="Unassembled WGS sequence"/>
</dbReference>
<dbReference type="PANTHER" id="PTHR13303">
    <property type="entry name" value="PREFOLDIN SUBUNIT 2"/>
    <property type="match status" value="1"/>
</dbReference>
<organism evidence="4 5">
    <name type="scientific">Daldinia eschscholtzii</name>
    <dbReference type="NCBI Taxonomy" id="292717"/>
    <lineage>
        <taxon>Eukaryota</taxon>
        <taxon>Fungi</taxon>
        <taxon>Dikarya</taxon>
        <taxon>Ascomycota</taxon>
        <taxon>Pezizomycotina</taxon>
        <taxon>Sordariomycetes</taxon>
        <taxon>Xylariomycetidae</taxon>
        <taxon>Xylariales</taxon>
        <taxon>Hypoxylaceae</taxon>
        <taxon>Daldinia</taxon>
    </lineage>
</organism>
<feature type="coiled-coil region" evidence="3">
    <location>
        <begin position="11"/>
        <end position="45"/>
    </location>
</feature>
<sequence>MASKGISAKKQQELQTTYSNYKNTLQQLAQKIGDVEQEAEEHKLVLDTLEPLPGDRKCFRMINGVLVERTVQDVIPALRTNAEGLKKVLDDLVKQYKIKQDDLEKWKKKNNIQVVQS</sequence>
<accession>A0AAX6M7H3</accession>
<name>A0AAX6M7H3_9PEZI</name>
<dbReference type="GO" id="GO:0051082">
    <property type="term" value="F:unfolded protein binding"/>
    <property type="evidence" value="ECO:0007669"/>
    <property type="project" value="InterPro"/>
</dbReference>
<evidence type="ECO:0000256" key="3">
    <source>
        <dbReference type="SAM" id="Coils"/>
    </source>
</evidence>
<dbReference type="SUPFAM" id="SSF46579">
    <property type="entry name" value="Prefoldin"/>
    <property type="match status" value="1"/>
</dbReference>
<proteinExistence type="inferred from homology"/>
<dbReference type="CDD" id="cd23163">
    <property type="entry name" value="Prefoldin_2"/>
    <property type="match status" value="1"/>
</dbReference>
<dbReference type="EMBL" id="JBANMG010000010">
    <property type="protein sequence ID" value="KAK6948161.1"/>
    <property type="molecule type" value="Genomic_DNA"/>
</dbReference>
<evidence type="ECO:0000256" key="1">
    <source>
        <dbReference type="ARBA" id="ARBA00008045"/>
    </source>
</evidence>
<reference evidence="4 5" key="1">
    <citation type="journal article" date="2024" name="Front Chem Biol">
        <title>Unveiling the potential of Daldinia eschscholtzii MFLUCC 19-0629 through bioactivity and bioinformatics studies for enhanced sustainable agriculture production.</title>
        <authorList>
            <person name="Brooks S."/>
            <person name="Weaver J.A."/>
            <person name="Klomchit A."/>
            <person name="Alharthi S.A."/>
            <person name="Onlamun T."/>
            <person name="Nurani R."/>
            <person name="Vong T.K."/>
            <person name="Alberti F."/>
            <person name="Greco C."/>
        </authorList>
    </citation>
    <scope>NUCLEOTIDE SEQUENCE [LARGE SCALE GENOMIC DNA]</scope>
    <source>
        <strain evidence="4">MFLUCC 19-0629</strain>
    </source>
</reference>
<keyword evidence="5" id="KW-1185">Reference proteome</keyword>
<comment type="similarity">
    <text evidence="1">Belongs to the prefoldin subunit beta family.</text>
</comment>
<comment type="caution">
    <text evidence="4">The sequence shown here is derived from an EMBL/GenBank/DDBJ whole genome shotgun (WGS) entry which is preliminary data.</text>
</comment>
<keyword evidence="2" id="KW-0143">Chaperone</keyword>
<dbReference type="InterPro" id="IPR027235">
    <property type="entry name" value="PFD2"/>
</dbReference>
<keyword evidence="3" id="KW-0175">Coiled coil</keyword>
<evidence type="ECO:0000313" key="4">
    <source>
        <dbReference type="EMBL" id="KAK6948161.1"/>
    </source>
</evidence>
<dbReference type="GO" id="GO:0006457">
    <property type="term" value="P:protein folding"/>
    <property type="evidence" value="ECO:0007669"/>
    <property type="project" value="InterPro"/>
</dbReference>
<dbReference type="InterPro" id="IPR009053">
    <property type="entry name" value="Prefoldin"/>
</dbReference>
<dbReference type="InterPro" id="IPR002777">
    <property type="entry name" value="PFD_beta-like"/>
</dbReference>
<evidence type="ECO:0000256" key="2">
    <source>
        <dbReference type="ARBA" id="ARBA00023186"/>
    </source>
</evidence>
<gene>
    <name evidence="4" type="ORF">Daesc_009925</name>
</gene>
<dbReference type="Pfam" id="PF01920">
    <property type="entry name" value="Prefoldin_2"/>
    <property type="match status" value="1"/>
</dbReference>
<dbReference type="FunFam" id="1.10.287.370:FF:000002">
    <property type="entry name" value="Prefoldin subunit 2"/>
    <property type="match status" value="1"/>
</dbReference>
<protein>
    <recommendedName>
        <fullName evidence="6">Prefoldin subunit 2</fullName>
    </recommendedName>
</protein>
<dbReference type="AlphaFoldDB" id="A0AAX6M7H3"/>
<dbReference type="Gene3D" id="1.10.287.370">
    <property type="match status" value="1"/>
</dbReference>